<dbReference type="InterPro" id="IPR002110">
    <property type="entry name" value="Ankyrin_rpt"/>
</dbReference>
<dbReference type="SUPFAM" id="SSF48403">
    <property type="entry name" value="Ankyrin repeat"/>
    <property type="match status" value="1"/>
</dbReference>
<name>R7TSI1_CAPTE</name>
<dbReference type="PROSITE" id="PS50088">
    <property type="entry name" value="ANK_REPEAT"/>
    <property type="match status" value="1"/>
</dbReference>
<dbReference type="InterPro" id="IPR036770">
    <property type="entry name" value="Ankyrin_rpt-contain_sf"/>
</dbReference>
<reference evidence="5" key="3">
    <citation type="submission" date="2015-06" db="UniProtKB">
        <authorList>
            <consortium name="EnsemblMetazoa"/>
        </authorList>
    </citation>
    <scope>IDENTIFICATION</scope>
</reference>
<dbReference type="OrthoDB" id="496981at2759"/>
<dbReference type="STRING" id="283909.R7TSI1"/>
<dbReference type="Proteomes" id="UP000014760">
    <property type="component" value="Unassembled WGS sequence"/>
</dbReference>
<gene>
    <name evidence="4" type="ORF">CAPTEDRAFT_203196</name>
</gene>
<dbReference type="PANTHER" id="PTHR24173">
    <property type="entry name" value="ANKYRIN REPEAT CONTAINING"/>
    <property type="match status" value="1"/>
</dbReference>
<proteinExistence type="predicted"/>
<dbReference type="PANTHER" id="PTHR24173:SF74">
    <property type="entry name" value="ANKYRIN REPEAT DOMAIN-CONTAINING PROTEIN 16"/>
    <property type="match status" value="1"/>
</dbReference>
<evidence type="ECO:0000313" key="6">
    <source>
        <dbReference type="Proteomes" id="UP000014760"/>
    </source>
</evidence>
<sequence length="253" mass="28116">MDDIFGLLQSKMDPKRQLLAAVSAGLQDTLTSLIERGEVDLNTELQRKNGNTALHIACERGFHGCARILIQAGADVDKPNKFGFTPLTLALRHSRSRCVSEILDRAQSYPDLFIIWTAEYKRKQPLWSCYSPEIMVLLLLATPHLAAIGDGKMSERVNEHFLMKPLPSGCPLLKTFFATGNRLPAKSMDKLANSLSSSDRDLAKKKSQSVPSLQFSALLAVRRSMNCNVYHGAKSLPIPKRLRESLTDCADFD</sequence>
<keyword evidence="2 3" id="KW-0040">ANK repeat</keyword>
<keyword evidence="6" id="KW-1185">Reference proteome</keyword>
<evidence type="ECO:0000313" key="5">
    <source>
        <dbReference type="EnsemblMetazoa" id="CapteP203196"/>
    </source>
</evidence>
<accession>R7TSI1</accession>
<dbReference type="OMA" id="NCALHIA"/>
<dbReference type="SMART" id="SM00248">
    <property type="entry name" value="ANK"/>
    <property type="match status" value="2"/>
</dbReference>
<evidence type="ECO:0000256" key="3">
    <source>
        <dbReference type="PROSITE-ProRule" id="PRU00023"/>
    </source>
</evidence>
<dbReference type="PROSITE" id="PS50297">
    <property type="entry name" value="ANK_REP_REGION"/>
    <property type="match status" value="1"/>
</dbReference>
<organism evidence="4">
    <name type="scientific">Capitella teleta</name>
    <name type="common">Polychaete worm</name>
    <dbReference type="NCBI Taxonomy" id="283909"/>
    <lineage>
        <taxon>Eukaryota</taxon>
        <taxon>Metazoa</taxon>
        <taxon>Spiralia</taxon>
        <taxon>Lophotrochozoa</taxon>
        <taxon>Annelida</taxon>
        <taxon>Polychaeta</taxon>
        <taxon>Sedentaria</taxon>
        <taxon>Scolecida</taxon>
        <taxon>Capitellidae</taxon>
        <taxon>Capitella</taxon>
    </lineage>
</organism>
<reference evidence="4 6" key="2">
    <citation type="journal article" date="2013" name="Nature">
        <title>Insights into bilaterian evolution from three spiralian genomes.</title>
        <authorList>
            <person name="Simakov O."/>
            <person name="Marletaz F."/>
            <person name="Cho S.J."/>
            <person name="Edsinger-Gonzales E."/>
            <person name="Havlak P."/>
            <person name="Hellsten U."/>
            <person name="Kuo D.H."/>
            <person name="Larsson T."/>
            <person name="Lv J."/>
            <person name="Arendt D."/>
            <person name="Savage R."/>
            <person name="Osoegawa K."/>
            <person name="de Jong P."/>
            <person name="Grimwood J."/>
            <person name="Chapman J.A."/>
            <person name="Shapiro H."/>
            <person name="Aerts A."/>
            <person name="Otillar R.P."/>
            <person name="Terry A.Y."/>
            <person name="Boore J.L."/>
            <person name="Grigoriev I.V."/>
            <person name="Lindberg D.R."/>
            <person name="Seaver E.C."/>
            <person name="Weisblat D.A."/>
            <person name="Putnam N.H."/>
            <person name="Rokhsar D.S."/>
        </authorList>
    </citation>
    <scope>NUCLEOTIDE SEQUENCE</scope>
    <source>
        <strain evidence="4 6">I ESC-2004</strain>
    </source>
</reference>
<feature type="repeat" description="ANK" evidence="3">
    <location>
        <begin position="49"/>
        <end position="81"/>
    </location>
</feature>
<dbReference type="EnsemblMetazoa" id="CapteT203196">
    <property type="protein sequence ID" value="CapteP203196"/>
    <property type="gene ID" value="CapteG203196"/>
</dbReference>
<dbReference type="Gene3D" id="1.25.40.20">
    <property type="entry name" value="Ankyrin repeat-containing domain"/>
    <property type="match status" value="1"/>
</dbReference>
<dbReference type="HOGENOM" id="CLU_1130186_0_0_1"/>
<evidence type="ECO:0000313" key="4">
    <source>
        <dbReference type="EMBL" id="ELT96833.1"/>
    </source>
</evidence>
<dbReference type="Pfam" id="PF12796">
    <property type="entry name" value="Ank_2"/>
    <property type="match status" value="1"/>
</dbReference>
<dbReference type="EMBL" id="AMQN01000231">
    <property type="status" value="NOT_ANNOTATED_CDS"/>
    <property type="molecule type" value="Genomic_DNA"/>
</dbReference>
<evidence type="ECO:0000256" key="2">
    <source>
        <dbReference type="ARBA" id="ARBA00023043"/>
    </source>
</evidence>
<evidence type="ECO:0000256" key="1">
    <source>
        <dbReference type="ARBA" id="ARBA00022737"/>
    </source>
</evidence>
<protein>
    <submittedName>
        <fullName evidence="4 5">Uncharacterized protein</fullName>
    </submittedName>
</protein>
<dbReference type="EMBL" id="KB308724">
    <property type="protein sequence ID" value="ELT96833.1"/>
    <property type="molecule type" value="Genomic_DNA"/>
</dbReference>
<reference evidence="6" key="1">
    <citation type="submission" date="2012-12" db="EMBL/GenBank/DDBJ databases">
        <authorList>
            <person name="Hellsten U."/>
            <person name="Grimwood J."/>
            <person name="Chapman J.A."/>
            <person name="Shapiro H."/>
            <person name="Aerts A."/>
            <person name="Otillar R.P."/>
            <person name="Terry A.Y."/>
            <person name="Boore J.L."/>
            <person name="Simakov O."/>
            <person name="Marletaz F."/>
            <person name="Cho S.-J."/>
            <person name="Edsinger-Gonzales E."/>
            <person name="Havlak P."/>
            <person name="Kuo D.-H."/>
            <person name="Larsson T."/>
            <person name="Lv J."/>
            <person name="Arendt D."/>
            <person name="Savage R."/>
            <person name="Osoegawa K."/>
            <person name="de Jong P."/>
            <person name="Lindberg D.R."/>
            <person name="Seaver E.C."/>
            <person name="Weisblat D.A."/>
            <person name="Putnam N.H."/>
            <person name="Grigoriev I.V."/>
            <person name="Rokhsar D.S."/>
        </authorList>
    </citation>
    <scope>NUCLEOTIDE SEQUENCE</scope>
    <source>
        <strain evidence="6">I ESC-2004</strain>
    </source>
</reference>
<dbReference type="AlphaFoldDB" id="R7TSI1"/>
<keyword evidence="1" id="KW-0677">Repeat</keyword>